<feature type="transmembrane region" description="Helical" evidence="5">
    <location>
        <begin position="34"/>
        <end position="60"/>
    </location>
</feature>
<dbReference type="PIRSF" id="PIRSF006060">
    <property type="entry name" value="AA_transporter"/>
    <property type="match status" value="1"/>
</dbReference>
<evidence type="ECO:0000313" key="6">
    <source>
        <dbReference type="EMBL" id="KAK6530536.1"/>
    </source>
</evidence>
<dbReference type="InterPro" id="IPR002293">
    <property type="entry name" value="AA/rel_permease1"/>
</dbReference>
<feature type="transmembrane region" description="Helical" evidence="5">
    <location>
        <begin position="196"/>
        <end position="214"/>
    </location>
</feature>
<evidence type="ECO:0000256" key="2">
    <source>
        <dbReference type="ARBA" id="ARBA00022692"/>
    </source>
</evidence>
<evidence type="ECO:0000256" key="1">
    <source>
        <dbReference type="ARBA" id="ARBA00004141"/>
    </source>
</evidence>
<feature type="transmembrane region" description="Helical" evidence="5">
    <location>
        <begin position="296"/>
        <end position="313"/>
    </location>
</feature>
<dbReference type="EMBL" id="JAVHJO010000013">
    <property type="protein sequence ID" value="KAK6530536.1"/>
    <property type="molecule type" value="Genomic_DNA"/>
</dbReference>
<protein>
    <recommendedName>
        <fullName evidence="8">Amino acid transporter</fullName>
    </recommendedName>
</protein>
<keyword evidence="7" id="KW-1185">Reference proteome</keyword>
<feature type="transmembrane region" description="Helical" evidence="5">
    <location>
        <begin position="72"/>
        <end position="90"/>
    </location>
</feature>
<dbReference type="AlphaFoldDB" id="A0AAV9WZG9"/>
<dbReference type="PANTHER" id="PTHR11785:SF382">
    <property type="entry name" value="LOW-AFFINITY METHIONINE PERMEASE"/>
    <property type="match status" value="1"/>
</dbReference>
<keyword evidence="4 5" id="KW-0472">Membrane</keyword>
<sequence length="349" mass="39419">MSLYLEYGVRWPLTGGELHYIDRVWTYPEKLLTYLYSVTFVLLAGSYGNALVFGSSLIKAATPEGTPVDRRLQKFLSIVLIGFICIWQSYSRLNYILFSDLFALYKIILLATITIMGWLALAGVRAHAADHYGGQYGVKNLSGDFSSGEYTPYGIAIALLQIFRVFTGWENVNYVLEEVQRPPNDPNRVYRRGIKVTIILVTFFYLMVNLAFFATSTTEEIIAAGDTLQLFFNKMFGPSPKSRVASGVLLCLSSTGNVMSATYTNVRVKQEIARMGLIPMPEFWARSTRYDTPGPALFLHWLFSTIVIILTPLDDPNGYLIVSTLFNYSRTVIEGRITPPKLLKYNRSY</sequence>
<dbReference type="Pfam" id="PF13520">
    <property type="entry name" value="AA_permease_2"/>
    <property type="match status" value="1"/>
</dbReference>
<name>A0AAV9WZG9_9PEZI</name>
<gene>
    <name evidence="6" type="ORF">TWF694_003877</name>
</gene>
<evidence type="ECO:0000256" key="5">
    <source>
        <dbReference type="SAM" id="Phobius"/>
    </source>
</evidence>
<dbReference type="Proteomes" id="UP001365542">
    <property type="component" value="Unassembled WGS sequence"/>
</dbReference>
<reference evidence="6 7" key="1">
    <citation type="submission" date="2019-10" db="EMBL/GenBank/DDBJ databases">
        <authorList>
            <person name="Palmer J.M."/>
        </authorList>
    </citation>
    <scope>NUCLEOTIDE SEQUENCE [LARGE SCALE GENOMIC DNA]</scope>
    <source>
        <strain evidence="6 7">TWF694</strain>
    </source>
</reference>
<feature type="transmembrane region" description="Helical" evidence="5">
    <location>
        <begin position="102"/>
        <end position="121"/>
    </location>
</feature>
<dbReference type="GO" id="GO:0015179">
    <property type="term" value="F:L-amino acid transmembrane transporter activity"/>
    <property type="evidence" value="ECO:0007669"/>
    <property type="project" value="TreeGrafter"/>
</dbReference>
<comment type="caution">
    <text evidence="6">The sequence shown here is derived from an EMBL/GenBank/DDBJ whole genome shotgun (WGS) entry which is preliminary data.</text>
</comment>
<dbReference type="GO" id="GO:0016020">
    <property type="term" value="C:membrane"/>
    <property type="evidence" value="ECO:0007669"/>
    <property type="project" value="UniProtKB-SubCell"/>
</dbReference>
<dbReference type="InterPro" id="IPR050598">
    <property type="entry name" value="AminoAcid_Transporter"/>
</dbReference>
<keyword evidence="2 5" id="KW-0812">Transmembrane</keyword>
<proteinExistence type="predicted"/>
<keyword evidence="3 5" id="KW-1133">Transmembrane helix</keyword>
<comment type="subcellular location">
    <subcellularLocation>
        <location evidence="1">Membrane</location>
        <topology evidence="1">Multi-pass membrane protein</topology>
    </subcellularLocation>
</comment>
<evidence type="ECO:0008006" key="8">
    <source>
        <dbReference type="Google" id="ProtNLM"/>
    </source>
</evidence>
<organism evidence="6 7">
    <name type="scientific">Orbilia ellipsospora</name>
    <dbReference type="NCBI Taxonomy" id="2528407"/>
    <lineage>
        <taxon>Eukaryota</taxon>
        <taxon>Fungi</taxon>
        <taxon>Dikarya</taxon>
        <taxon>Ascomycota</taxon>
        <taxon>Pezizomycotina</taxon>
        <taxon>Orbiliomycetes</taxon>
        <taxon>Orbiliales</taxon>
        <taxon>Orbiliaceae</taxon>
        <taxon>Orbilia</taxon>
    </lineage>
</organism>
<dbReference type="PANTHER" id="PTHR11785">
    <property type="entry name" value="AMINO ACID TRANSPORTER"/>
    <property type="match status" value="1"/>
</dbReference>
<evidence type="ECO:0000256" key="4">
    <source>
        <dbReference type="ARBA" id="ARBA00023136"/>
    </source>
</evidence>
<accession>A0AAV9WZG9</accession>
<evidence type="ECO:0000256" key="3">
    <source>
        <dbReference type="ARBA" id="ARBA00022989"/>
    </source>
</evidence>
<dbReference type="Gene3D" id="1.20.1740.10">
    <property type="entry name" value="Amino acid/polyamine transporter I"/>
    <property type="match status" value="1"/>
</dbReference>
<feature type="transmembrane region" description="Helical" evidence="5">
    <location>
        <begin position="244"/>
        <end position="266"/>
    </location>
</feature>
<evidence type="ECO:0000313" key="7">
    <source>
        <dbReference type="Proteomes" id="UP001365542"/>
    </source>
</evidence>